<dbReference type="CDD" id="cd22157">
    <property type="entry name" value="F-box_AtFBW1-like"/>
    <property type="match status" value="1"/>
</dbReference>
<feature type="domain" description="F-box" evidence="1">
    <location>
        <begin position="2"/>
        <end position="48"/>
    </location>
</feature>
<reference evidence="2 3" key="1">
    <citation type="journal article" date="2013" name="Proc. Natl. Acad. Sci. U.S.A.">
        <title>Fine-scale variation in meiotic recombination in Mimulus inferred from population shotgun sequencing.</title>
        <authorList>
            <person name="Hellsten U."/>
            <person name="Wright K.M."/>
            <person name="Jenkins J."/>
            <person name="Shu S."/>
            <person name="Yuan Y."/>
            <person name="Wessler S.R."/>
            <person name="Schmutz J."/>
            <person name="Willis J.H."/>
            <person name="Rokhsar D.S."/>
        </authorList>
    </citation>
    <scope>NUCLEOTIDE SEQUENCE [LARGE SCALE GENOMIC DNA]</scope>
    <source>
        <strain evidence="3">cv. DUN x IM62</strain>
    </source>
</reference>
<dbReference type="InterPro" id="IPR017451">
    <property type="entry name" value="F-box-assoc_interact_dom"/>
</dbReference>
<dbReference type="Gene3D" id="1.20.1280.50">
    <property type="match status" value="1"/>
</dbReference>
<keyword evidence="3" id="KW-1185">Reference proteome</keyword>
<organism evidence="2 3">
    <name type="scientific">Erythranthe guttata</name>
    <name type="common">Yellow monkey flower</name>
    <name type="synonym">Mimulus guttatus</name>
    <dbReference type="NCBI Taxonomy" id="4155"/>
    <lineage>
        <taxon>Eukaryota</taxon>
        <taxon>Viridiplantae</taxon>
        <taxon>Streptophyta</taxon>
        <taxon>Embryophyta</taxon>
        <taxon>Tracheophyta</taxon>
        <taxon>Spermatophyta</taxon>
        <taxon>Magnoliopsida</taxon>
        <taxon>eudicotyledons</taxon>
        <taxon>Gunneridae</taxon>
        <taxon>Pentapetalae</taxon>
        <taxon>asterids</taxon>
        <taxon>lamiids</taxon>
        <taxon>Lamiales</taxon>
        <taxon>Phrymaceae</taxon>
        <taxon>Erythranthe</taxon>
    </lineage>
</organism>
<proteinExistence type="predicted"/>
<dbReference type="AlphaFoldDB" id="A0A022PYK9"/>
<dbReference type="SMART" id="SM00256">
    <property type="entry name" value="FBOX"/>
    <property type="match status" value="1"/>
</dbReference>
<gene>
    <name evidence="2" type="ORF">MIMGU_mgv1a026209mg</name>
</gene>
<dbReference type="EMBL" id="KI632264">
    <property type="protein sequence ID" value="EYU20584.1"/>
    <property type="molecule type" value="Genomic_DNA"/>
</dbReference>
<dbReference type="PANTHER" id="PTHR31672">
    <property type="entry name" value="BNACNNG10540D PROTEIN"/>
    <property type="match status" value="1"/>
</dbReference>
<evidence type="ECO:0000313" key="3">
    <source>
        <dbReference type="Proteomes" id="UP000030748"/>
    </source>
</evidence>
<name>A0A022PYK9_ERYGU</name>
<dbReference type="STRING" id="4155.A0A022PYK9"/>
<evidence type="ECO:0000259" key="1">
    <source>
        <dbReference type="PROSITE" id="PS50181"/>
    </source>
</evidence>
<sequence length="388" mass="44494">MEDEIENLPEEIIEEVLYKLPIKSLLRFKCVSKRWRSLISSRRFAKEHLKKKSSTSTNDSDFSRRTLYSFYHWHRYCGSDSVGSIFHLGQCNLPSETSTTETSSFDLRSLAAATVDSVAGCGIYLYGSCNGLVLFSMLHLVGNLLIWNPATRQAKKLPPPYLLSQGTWPSCFLHGIGYDESTDDYKVVNISKDFSPYHYQTHIYSSRTGSWKNIRYGKFVNGRLHWLVYKEDANYNENRDIVSFDLVEERYKFVGGVENLPIIGTELKLTDLSGYLSLISSTEARGINGTFKINIWVMMKYGEPQSWTKIWKLEDSVLSGRRVPKAMPLWWLKNGDLAVALGSDVVVYNGKDKLRKTQSKVTDCKIDSAIYFESLVSPFSDEEHRRRQ</sequence>
<dbReference type="eggNOG" id="ENOG502RRKY">
    <property type="taxonomic scope" value="Eukaryota"/>
</dbReference>
<dbReference type="InterPro" id="IPR036047">
    <property type="entry name" value="F-box-like_dom_sf"/>
</dbReference>
<dbReference type="InterPro" id="IPR001810">
    <property type="entry name" value="F-box_dom"/>
</dbReference>
<dbReference type="Pfam" id="PF00646">
    <property type="entry name" value="F-box"/>
    <property type="match status" value="1"/>
</dbReference>
<dbReference type="NCBIfam" id="TIGR01640">
    <property type="entry name" value="F_box_assoc_1"/>
    <property type="match status" value="1"/>
</dbReference>
<dbReference type="InterPro" id="IPR006527">
    <property type="entry name" value="F-box-assoc_dom_typ1"/>
</dbReference>
<dbReference type="PANTHER" id="PTHR31672:SF13">
    <property type="entry name" value="F-BOX PROTEIN CPR30-LIKE"/>
    <property type="match status" value="1"/>
</dbReference>
<accession>A0A022PYK9</accession>
<protein>
    <recommendedName>
        <fullName evidence="1">F-box domain-containing protein</fullName>
    </recommendedName>
</protein>
<evidence type="ECO:0000313" key="2">
    <source>
        <dbReference type="EMBL" id="EYU20584.1"/>
    </source>
</evidence>
<dbReference type="SUPFAM" id="SSF81383">
    <property type="entry name" value="F-box domain"/>
    <property type="match status" value="1"/>
</dbReference>
<dbReference type="PROSITE" id="PS50181">
    <property type="entry name" value="FBOX"/>
    <property type="match status" value="1"/>
</dbReference>
<dbReference type="Proteomes" id="UP000030748">
    <property type="component" value="Unassembled WGS sequence"/>
</dbReference>
<dbReference type="InterPro" id="IPR050796">
    <property type="entry name" value="SCF_F-box_component"/>
</dbReference>
<dbReference type="Pfam" id="PF07734">
    <property type="entry name" value="FBA_1"/>
    <property type="match status" value="1"/>
</dbReference>